<evidence type="ECO:0000256" key="1">
    <source>
        <dbReference type="ARBA" id="ARBA00004123"/>
    </source>
</evidence>
<dbReference type="InterPro" id="IPR017423">
    <property type="entry name" value="TRM6"/>
</dbReference>
<comment type="subcellular location">
    <subcellularLocation>
        <location evidence="1">Nucleus</location>
    </subcellularLocation>
</comment>
<evidence type="ECO:0000256" key="2">
    <source>
        <dbReference type="ARBA" id="ARBA00008320"/>
    </source>
</evidence>
<comment type="similarity">
    <text evidence="2">Belongs to the TRM6/GCD10 family.</text>
</comment>
<dbReference type="GO" id="GO:0031515">
    <property type="term" value="C:tRNA (m1A) methyltransferase complex"/>
    <property type="evidence" value="ECO:0007669"/>
    <property type="project" value="InterPro"/>
</dbReference>
<dbReference type="PANTHER" id="PTHR12945">
    <property type="entry name" value="TRANSLATION INITIATION FACTOR EIF3-RELATED"/>
    <property type="match status" value="1"/>
</dbReference>
<evidence type="ECO:0000313" key="8">
    <source>
        <dbReference type="Proteomes" id="UP001432027"/>
    </source>
</evidence>
<evidence type="ECO:0000313" key="7">
    <source>
        <dbReference type="EMBL" id="GMT02160.1"/>
    </source>
</evidence>
<evidence type="ECO:0000256" key="4">
    <source>
        <dbReference type="ARBA" id="ARBA00022694"/>
    </source>
</evidence>
<dbReference type="GO" id="GO:0005634">
    <property type="term" value="C:nucleus"/>
    <property type="evidence" value="ECO:0007669"/>
    <property type="project" value="UniProtKB-SubCell"/>
</dbReference>
<keyword evidence="5" id="KW-0539">Nucleus</keyword>
<dbReference type="PANTHER" id="PTHR12945:SF0">
    <property type="entry name" value="TRNA (ADENINE(58)-N(1))-METHYLTRANSFERASE NON-CATALYTIC SUBUNIT TRM6"/>
    <property type="match status" value="1"/>
</dbReference>
<keyword evidence="8" id="KW-1185">Reference proteome</keyword>
<gene>
    <name evidence="7" type="ORF">PENTCL1PPCAC_24334</name>
</gene>
<proteinExistence type="inferred from homology"/>
<sequence length="97" mass="10893">MILIGSRSVDPCSLLDLLFDKLHPSGNVVVYSPTIQHCQPAQKWLHERGAIHMVLSDQMYRVQQILPDRTHPLMSQMVVGGYVLAAIKVIGDPEKME</sequence>
<dbReference type="GO" id="GO:0030488">
    <property type="term" value="P:tRNA methylation"/>
    <property type="evidence" value="ECO:0007669"/>
    <property type="project" value="InterPro"/>
</dbReference>
<reference evidence="7" key="1">
    <citation type="submission" date="2023-10" db="EMBL/GenBank/DDBJ databases">
        <title>Genome assembly of Pristionchus species.</title>
        <authorList>
            <person name="Yoshida K."/>
            <person name="Sommer R.J."/>
        </authorList>
    </citation>
    <scope>NUCLEOTIDE SEQUENCE</scope>
    <source>
        <strain evidence="7">RS0144</strain>
    </source>
</reference>
<name>A0AAV5U7K6_9BILA</name>
<protein>
    <recommendedName>
        <fullName evidence="3">tRNA (adenine(58)-N(1))-methyltransferase non-catalytic subunit TRM6</fullName>
    </recommendedName>
    <alternativeName>
        <fullName evidence="6">tRNA(m1A58)-methyltransferase subunit TRM6</fullName>
    </alternativeName>
</protein>
<evidence type="ECO:0000256" key="3">
    <source>
        <dbReference type="ARBA" id="ARBA00021704"/>
    </source>
</evidence>
<evidence type="ECO:0000256" key="6">
    <source>
        <dbReference type="ARBA" id="ARBA00032319"/>
    </source>
</evidence>
<dbReference type="AlphaFoldDB" id="A0AAV5U7K6"/>
<dbReference type="Proteomes" id="UP001432027">
    <property type="component" value="Unassembled WGS sequence"/>
</dbReference>
<evidence type="ECO:0000256" key="5">
    <source>
        <dbReference type="ARBA" id="ARBA00023242"/>
    </source>
</evidence>
<dbReference type="EMBL" id="BTSX01000005">
    <property type="protein sequence ID" value="GMT02160.1"/>
    <property type="molecule type" value="Genomic_DNA"/>
</dbReference>
<accession>A0AAV5U7K6</accession>
<keyword evidence="4" id="KW-0819">tRNA processing</keyword>
<comment type="caution">
    <text evidence="7">The sequence shown here is derived from an EMBL/GenBank/DDBJ whole genome shotgun (WGS) entry which is preliminary data.</text>
</comment>
<organism evidence="7 8">
    <name type="scientific">Pristionchus entomophagus</name>
    <dbReference type="NCBI Taxonomy" id="358040"/>
    <lineage>
        <taxon>Eukaryota</taxon>
        <taxon>Metazoa</taxon>
        <taxon>Ecdysozoa</taxon>
        <taxon>Nematoda</taxon>
        <taxon>Chromadorea</taxon>
        <taxon>Rhabditida</taxon>
        <taxon>Rhabditina</taxon>
        <taxon>Diplogasteromorpha</taxon>
        <taxon>Diplogasteroidea</taxon>
        <taxon>Neodiplogasteridae</taxon>
        <taxon>Pristionchus</taxon>
    </lineage>
</organism>